<dbReference type="Proteomes" id="UP000247409">
    <property type="component" value="Unassembled WGS sequence"/>
</dbReference>
<organism evidence="1 2">
    <name type="scientific">Gracilariopsis chorda</name>
    <dbReference type="NCBI Taxonomy" id="448386"/>
    <lineage>
        <taxon>Eukaryota</taxon>
        <taxon>Rhodophyta</taxon>
        <taxon>Florideophyceae</taxon>
        <taxon>Rhodymeniophycidae</taxon>
        <taxon>Gracilariales</taxon>
        <taxon>Gracilariaceae</taxon>
        <taxon>Gracilariopsis</taxon>
    </lineage>
</organism>
<protein>
    <submittedName>
        <fullName evidence="1">Uncharacterized protein</fullName>
    </submittedName>
</protein>
<evidence type="ECO:0000313" key="1">
    <source>
        <dbReference type="EMBL" id="PXF43944.1"/>
    </source>
</evidence>
<accession>A0A2V3IPF2</accession>
<comment type="caution">
    <text evidence="1">The sequence shown here is derived from an EMBL/GenBank/DDBJ whole genome shotgun (WGS) entry which is preliminary data.</text>
</comment>
<dbReference type="EMBL" id="NBIV01000107">
    <property type="protein sequence ID" value="PXF43944.1"/>
    <property type="molecule type" value="Genomic_DNA"/>
</dbReference>
<gene>
    <name evidence="1" type="ORF">BWQ96_06313</name>
</gene>
<proteinExistence type="predicted"/>
<dbReference type="AlphaFoldDB" id="A0A2V3IPF2"/>
<sequence length="172" mass="19660">MGNRQTILNDSDEEDIAPLRCAPKSTDHSKQDSVEGTKFQELHLKIIEQRIAFVYENFSTRTSKASQVLLHTERRNTSGSKQLPVGRMMLHVYTGLQRTLKLVSLMMSLDKIECRKFMDLQGSKPLKKPPPLHESLDLIPSAAEKLTFTRATPFRILQHSSRFHTQSQGEVR</sequence>
<name>A0A2V3IPF2_9FLOR</name>
<evidence type="ECO:0000313" key="2">
    <source>
        <dbReference type="Proteomes" id="UP000247409"/>
    </source>
</evidence>
<reference evidence="1 2" key="1">
    <citation type="journal article" date="2018" name="Mol. Biol. Evol.">
        <title>Analysis of the draft genome of the red seaweed Gracilariopsis chorda provides insights into genome size evolution in Rhodophyta.</title>
        <authorList>
            <person name="Lee J."/>
            <person name="Yang E.C."/>
            <person name="Graf L."/>
            <person name="Yang J.H."/>
            <person name="Qiu H."/>
            <person name="Zel Zion U."/>
            <person name="Chan C.X."/>
            <person name="Stephens T.G."/>
            <person name="Weber A.P.M."/>
            <person name="Boo G.H."/>
            <person name="Boo S.M."/>
            <person name="Kim K.M."/>
            <person name="Shin Y."/>
            <person name="Jung M."/>
            <person name="Lee S.J."/>
            <person name="Yim H.S."/>
            <person name="Lee J.H."/>
            <person name="Bhattacharya D."/>
            <person name="Yoon H.S."/>
        </authorList>
    </citation>
    <scope>NUCLEOTIDE SEQUENCE [LARGE SCALE GENOMIC DNA]</scope>
    <source>
        <strain evidence="1 2">SKKU-2015</strain>
        <tissue evidence="1">Whole body</tissue>
    </source>
</reference>
<keyword evidence="2" id="KW-1185">Reference proteome</keyword>